<dbReference type="PROSITE" id="PS50110">
    <property type="entry name" value="RESPONSE_REGULATORY"/>
    <property type="match status" value="1"/>
</dbReference>
<protein>
    <recommendedName>
        <fullName evidence="14">Two-component response regulator</fullName>
    </recommendedName>
</protein>
<keyword evidence="6" id="KW-0804">Transcription</keyword>
<dbReference type="GO" id="GO:0005634">
    <property type="term" value="C:nucleus"/>
    <property type="evidence" value="ECO:0007669"/>
    <property type="project" value="UniProtKB-SubCell"/>
</dbReference>
<keyword evidence="7" id="KW-0539">Nucleus</keyword>
<gene>
    <name evidence="12" type="ORF">F0562_030577</name>
</gene>
<dbReference type="SUPFAM" id="SSF52172">
    <property type="entry name" value="CheY-like"/>
    <property type="match status" value="1"/>
</dbReference>
<evidence type="ECO:0000256" key="7">
    <source>
        <dbReference type="ARBA" id="ARBA00023242"/>
    </source>
</evidence>
<dbReference type="FunFam" id="1.10.10.60:FF:000007">
    <property type="entry name" value="Two-component response regulator"/>
    <property type="match status" value="1"/>
</dbReference>
<feature type="region of interest" description="Disordered" evidence="9">
    <location>
        <begin position="103"/>
        <end position="139"/>
    </location>
</feature>
<feature type="modified residue" description="4-aspartylphosphate" evidence="8">
    <location>
        <position position="25"/>
    </location>
</feature>
<dbReference type="InterPro" id="IPR045279">
    <property type="entry name" value="ARR-like"/>
</dbReference>
<dbReference type="InterPro" id="IPR009057">
    <property type="entry name" value="Homeodomain-like_sf"/>
</dbReference>
<dbReference type="InterPro" id="IPR011006">
    <property type="entry name" value="CheY-like_superfamily"/>
</dbReference>
<evidence type="ECO:0000256" key="2">
    <source>
        <dbReference type="ARBA" id="ARBA00022553"/>
    </source>
</evidence>
<dbReference type="InterPro" id="IPR017930">
    <property type="entry name" value="Myb_dom"/>
</dbReference>
<name>A0A5J5AYP5_9ASTE</name>
<dbReference type="PROSITE" id="PS51294">
    <property type="entry name" value="HTH_MYB"/>
    <property type="match status" value="1"/>
</dbReference>
<dbReference type="PANTHER" id="PTHR43874:SF217">
    <property type="entry name" value="TWO-COMPONENT RESPONSE REGULATOR ORR24-LIKE ISOFORM X1"/>
    <property type="match status" value="1"/>
</dbReference>
<evidence type="ECO:0000313" key="12">
    <source>
        <dbReference type="EMBL" id="KAA8535574.1"/>
    </source>
</evidence>
<dbReference type="PANTHER" id="PTHR43874">
    <property type="entry name" value="TWO-COMPONENT RESPONSE REGULATOR"/>
    <property type="match status" value="1"/>
</dbReference>
<feature type="domain" description="HTH myb-type" evidence="11">
    <location>
        <begin position="137"/>
        <end position="196"/>
    </location>
</feature>
<evidence type="ECO:0000256" key="6">
    <source>
        <dbReference type="ARBA" id="ARBA00023163"/>
    </source>
</evidence>
<dbReference type="Pfam" id="PF00249">
    <property type="entry name" value="Myb_DNA-binding"/>
    <property type="match status" value="1"/>
</dbReference>
<evidence type="ECO:0000256" key="5">
    <source>
        <dbReference type="ARBA" id="ARBA00023159"/>
    </source>
</evidence>
<evidence type="ECO:0000256" key="3">
    <source>
        <dbReference type="ARBA" id="ARBA00023012"/>
    </source>
</evidence>
<keyword evidence="3" id="KW-0902">Two-component regulatory system</keyword>
<dbReference type="OrthoDB" id="60033at2759"/>
<feature type="domain" description="Response regulatory" evidence="10">
    <location>
        <begin position="1"/>
        <end position="89"/>
    </location>
</feature>
<accession>A0A5J5AYP5</accession>
<dbReference type="GO" id="GO:0009736">
    <property type="term" value="P:cytokinin-activated signaling pathway"/>
    <property type="evidence" value="ECO:0007669"/>
    <property type="project" value="InterPro"/>
</dbReference>
<keyword evidence="2 8" id="KW-0597">Phosphoprotein</keyword>
<evidence type="ECO:0000259" key="11">
    <source>
        <dbReference type="PROSITE" id="PS51294"/>
    </source>
</evidence>
<dbReference type="InterPro" id="IPR006447">
    <property type="entry name" value="Myb_dom_plants"/>
</dbReference>
<comment type="subcellular location">
    <subcellularLocation>
        <location evidence="1">Nucleus</location>
    </subcellularLocation>
</comment>
<dbReference type="CDD" id="cd17584">
    <property type="entry name" value="REC_typeB_ARR-like"/>
    <property type="match status" value="1"/>
</dbReference>
<feature type="region of interest" description="Disordered" evidence="9">
    <location>
        <begin position="197"/>
        <end position="217"/>
    </location>
</feature>
<feature type="compositionally biased region" description="Basic and acidic residues" evidence="9">
    <location>
        <begin position="207"/>
        <end position="216"/>
    </location>
</feature>
<evidence type="ECO:0000256" key="1">
    <source>
        <dbReference type="ARBA" id="ARBA00004123"/>
    </source>
</evidence>
<proteinExistence type="predicted"/>
<feature type="compositionally biased region" description="Basic and acidic residues" evidence="9">
    <location>
        <begin position="457"/>
        <end position="468"/>
    </location>
</feature>
<organism evidence="12 13">
    <name type="scientific">Nyssa sinensis</name>
    <dbReference type="NCBI Taxonomy" id="561372"/>
    <lineage>
        <taxon>Eukaryota</taxon>
        <taxon>Viridiplantae</taxon>
        <taxon>Streptophyta</taxon>
        <taxon>Embryophyta</taxon>
        <taxon>Tracheophyta</taxon>
        <taxon>Spermatophyta</taxon>
        <taxon>Magnoliopsida</taxon>
        <taxon>eudicotyledons</taxon>
        <taxon>Gunneridae</taxon>
        <taxon>Pentapetalae</taxon>
        <taxon>asterids</taxon>
        <taxon>Cornales</taxon>
        <taxon>Nyssaceae</taxon>
        <taxon>Nyssa</taxon>
    </lineage>
</organism>
<evidence type="ECO:0000313" key="13">
    <source>
        <dbReference type="Proteomes" id="UP000325577"/>
    </source>
</evidence>
<dbReference type="AlphaFoldDB" id="A0A5J5AYP5"/>
<evidence type="ECO:0000259" key="10">
    <source>
        <dbReference type="PROSITE" id="PS50110"/>
    </source>
</evidence>
<reference evidence="12 13" key="1">
    <citation type="submission" date="2019-09" db="EMBL/GenBank/DDBJ databases">
        <title>A chromosome-level genome assembly of the Chinese tupelo Nyssa sinensis.</title>
        <authorList>
            <person name="Yang X."/>
            <person name="Kang M."/>
            <person name="Yang Y."/>
            <person name="Xiong H."/>
            <person name="Wang M."/>
            <person name="Zhang Z."/>
            <person name="Wang Z."/>
            <person name="Wu H."/>
            <person name="Ma T."/>
            <person name="Liu J."/>
            <person name="Xi Z."/>
        </authorList>
    </citation>
    <scope>NUCLEOTIDE SEQUENCE [LARGE SCALE GENOMIC DNA]</scope>
    <source>
        <strain evidence="12">J267</strain>
        <tissue evidence="12">Leaf</tissue>
    </source>
</reference>
<dbReference type="Gene3D" id="1.10.10.60">
    <property type="entry name" value="Homeodomain-like"/>
    <property type="match status" value="1"/>
</dbReference>
<dbReference type="InterPro" id="IPR001005">
    <property type="entry name" value="SANT/Myb"/>
</dbReference>
<dbReference type="InterPro" id="IPR001789">
    <property type="entry name" value="Sig_transdc_resp-reg_receiver"/>
</dbReference>
<sequence>MTTKATEALEMLRKDKDNYDIVITDVKMLDMDGFELLEIIGLEMDIPVIMMSANDDTESVMKGVKHGARDYLVKPVRIEELRNIWQHVIRKNILDPNKLSIMKGEVDQNQMPSKRQRDKSKEKEDETNTQSNEEGFAQKKQRVAWTPELHRKFVDAVQYLEVDKAVPKKILELMNERELSRENVASHLQKYRNLLRKEKKKASMSQEGDRNVDSNKTHRHLSNATSLSSHCHGLNAVNHHYRSGEQSTSNAGMCSFGDRFQTYGSSLVNTRPFFIPLNSQDMMLQRNPLPPQMGDQPIPVLRNVPPAPILVTNPCPQLEYNGITLNSIRARRKMIDDYVEICSRVPNFGACQSGPSSLPFIGSAPYSCPPGAFNIVGASFQMPGDASTQMNLISQPDSLVGPVPSSSAGQHERRNNVSSNGRGGLDFLGQTTGFPIDMRGPTVDDSTGNGQINFVEHPPESSERENNGHHNNCNSPDDDLSIMVKQFGNNSAPKL</sequence>
<feature type="region of interest" description="Disordered" evidence="9">
    <location>
        <begin position="396"/>
        <end position="481"/>
    </location>
</feature>
<keyword evidence="4" id="KW-0805">Transcription regulation</keyword>
<keyword evidence="5" id="KW-0010">Activator</keyword>
<dbReference type="SUPFAM" id="SSF46689">
    <property type="entry name" value="Homeodomain-like"/>
    <property type="match status" value="1"/>
</dbReference>
<evidence type="ECO:0008006" key="14">
    <source>
        <dbReference type="Google" id="ProtNLM"/>
    </source>
</evidence>
<dbReference type="EMBL" id="CM018040">
    <property type="protein sequence ID" value="KAA8535574.1"/>
    <property type="molecule type" value="Genomic_DNA"/>
</dbReference>
<dbReference type="Gene3D" id="3.40.50.2300">
    <property type="match status" value="1"/>
</dbReference>
<dbReference type="Proteomes" id="UP000325577">
    <property type="component" value="Linkage Group LG17"/>
</dbReference>
<evidence type="ECO:0000256" key="9">
    <source>
        <dbReference type="SAM" id="MobiDB-lite"/>
    </source>
</evidence>
<dbReference type="Pfam" id="PF00072">
    <property type="entry name" value="Response_reg"/>
    <property type="match status" value="1"/>
</dbReference>
<dbReference type="NCBIfam" id="TIGR01557">
    <property type="entry name" value="myb_SHAQKYF"/>
    <property type="match status" value="1"/>
</dbReference>
<dbReference type="GO" id="GO:0003677">
    <property type="term" value="F:DNA binding"/>
    <property type="evidence" value="ECO:0007669"/>
    <property type="project" value="InterPro"/>
</dbReference>
<evidence type="ECO:0000256" key="4">
    <source>
        <dbReference type="ARBA" id="ARBA00023015"/>
    </source>
</evidence>
<keyword evidence="13" id="KW-1185">Reference proteome</keyword>
<dbReference type="GO" id="GO:0000160">
    <property type="term" value="P:phosphorelay signal transduction system"/>
    <property type="evidence" value="ECO:0007669"/>
    <property type="project" value="UniProtKB-KW"/>
</dbReference>
<dbReference type="SMART" id="SM00448">
    <property type="entry name" value="REC"/>
    <property type="match status" value="1"/>
</dbReference>
<evidence type="ECO:0000256" key="8">
    <source>
        <dbReference type="PROSITE-ProRule" id="PRU00169"/>
    </source>
</evidence>